<keyword evidence="3" id="KW-1185">Reference proteome</keyword>
<evidence type="ECO:0000313" key="2">
    <source>
        <dbReference type="EMBL" id="GAP13274.1"/>
    </source>
</evidence>
<reference evidence="2" key="1">
    <citation type="submission" date="2015-07" db="EMBL/GenBank/DDBJ databases">
        <title>Draft Genome Sequences of Anaerolinea thermolimosa IMO-1, Bellilinea caldifistulae GOMI-1, Leptolinea tardivitalis YMTK-2, Levilinea saccharolytica KIBI-1,Longilinea arvoryzae KOME-1, Previously Described as Members of the Anaerolineaceae (Chloroflexi).</title>
        <authorList>
            <person name="Sekiguchi Y."/>
            <person name="Ohashi A."/>
            <person name="Matsuura N."/>
            <person name="Tourlousse M.D."/>
        </authorList>
    </citation>
    <scope>NUCLEOTIDE SEQUENCE [LARGE SCALE GENOMIC DNA]</scope>
    <source>
        <strain evidence="2">KOME-1</strain>
    </source>
</reference>
<dbReference type="OrthoDB" id="165729at2"/>
<name>A0A0S7BI84_9CHLR</name>
<dbReference type="Pfam" id="PF10988">
    <property type="entry name" value="DUF2807"/>
    <property type="match status" value="1"/>
</dbReference>
<dbReference type="AlphaFoldDB" id="A0A0S7BI84"/>
<dbReference type="InterPro" id="IPR021255">
    <property type="entry name" value="DUF2807"/>
</dbReference>
<feature type="domain" description="Putative auto-transporter adhesin head GIN" evidence="1">
    <location>
        <begin position="48"/>
        <end position="206"/>
    </location>
</feature>
<dbReference type="Gene3D" id="2.160.20.120">
    <property type="match status" value="1"/>
</dbReference>
<dbReference type="EMBL" id="DF967972">
    <property type="protein sequence ID" value="GAP13274.1"/>
    <property type="molecule type" value="Genomic_DNA"/>
</dbReference>
<dbReference type="PANTHER" id="PTHR39200">
    <property type="entry name" value="HYPOTHETICAL EXPORTED PROTEIN"/>
    <property type="match status" value="1"/>
</dbReference>
<sequence length="286" mass="29623">MKKSIFLIVLLTAALILSACGVSIDINNPRSIIGSGNVVTQDIPVSGFNVVKMNSIGSLSIRQGDTESLTIEAEDNILPLLQANVSGGQLVLDIQPNASIQSKQGIHYILVVKDLTRLEMAGMGDIDIDGLATNSLDMDLSGSGDLTLKNLQAQDLSLSQNGMGSAEVTGQVKSLTLVLKGSGDLTVTGLQFEDANISLEGMGSIELSGQANSLALAIKGSGDVQAADLSVKDATVSISGMGNVKLTVVDRLDATISGSGRLEYYGSPKITQNVTGMGSIENLGTR</sequence>
<dbReference type="Proteomes" id="UP000055060">
    <property type="component" value="Unassembled WGS sequence"/>
</dbReference>
<gene>
    <name evidence="2" type="ORF">LARV_01027</name>
</gene>
<dbReference type="PROSITE" id="PS51257">
    <property type="entry name" value="PROKAR_LIPOPROTEIN"/>
    <property type="match status" value="1"/>
</dbReference>
<protein>
    <recommendedName>
        <fullName evidence="1">Putative auto-transporter adhesin head GIN domain-containing protein</fullName>
    </recommendedName>
</protein>
<proteinExistence type="predicted"/>
<evidence type="ECO:0000313" key="3">
    <source>
        <dbReference type="Proteomes" id="UP000055060"/>
    </source>
</evidence>
<accession>A0A0S7BI84</accession>
<evidence type="ECO:0000259" key="1">
    <source>
        <dbReference type="Pfam" id="PF10988"/>
    </source>
</evidence>
<dbReference type="RefSeq" id="WP_075072622.1">
    <property type="nucleotide sequence ID" value="NZ_DF967972.1"/>
</dbReference>
<dbReference type="STRING" id="360412.LARV_01027"/>
<organism evidence="2">
    <name type="scientific">Longilinea arvoryzae</name>
    <dbReference type="NCBI Taxonomy" id="360412"/>
    <lineage>
        <taxon>Bacteria</taxon>
        <taxon>Bacillati</taxon>
        <taxon>Chloroflexota</taxon>
        <taxon>Anaerolineae</taxon>
        <taxon>Anaerolineales</taxon>
        <taxon>Anaerolineaceae</taxon>
        <taxon>Longilinea</taxon>
    </lineage>
</organism>
<dbReference type="PANTHER" id="PTHR39200:SF1">
    <property type="entry name" value="AUTO-TRANSPORTER ADHESIN HEAD GIN DOMAIN-CONTAINING PROTEIN-RELATED"/>
    <property type="match status" value="1"/>
</dbReference>